<proteinExistence type="inferred from homology"/>
<dbReference type="EMBL" id="BMDY01000024">
    <property type="protein sequence ID" value="GGB17129.1"/>
    <property type="molecule type" value="Genomic_DNA"/>
</dbReference>
<dbReference type="Gene3D" id="3.40.109.10">
    <property type="entry name" value="NADH Oxidase"/>
    <property type="match status" value="1"/>
</dbReference>
<evidence type="ECO:0000259" key="4">
    <source>
        <dbReference type="Pfam" id="PF00881"/>
    </source>
</evidence>
<dbReference type="Proteomes" id="UP000651977">
    <property type="component" value="Unassembled WGS sequence"/>
</dbReference>
<comment type="similarity">
    <text evidence="1">Belongs to the nitroreductase family.</text>
</comment>
<evidence type="ECO:0000256" key="3">
    <source>
        <dbReference type="ARBA" id="ARBA00023002"/>
    </source>
</evidence>
<dbReference type="CDD" id="cd02149">
    <property type="entry name" value="NfsB-like"/>
    <property type="match status" value="1"/>
</dbReference>
<comment type="caution">
    <text evidence="5">The sequence shown here is derived from an EMBL/GenBank/DDBJ whole genome shotgun (WGS) entry which is preliminary data.</text>
</comment>
<reference evidence="6" key="1">
    <citation type="journal article" date="2019" name="Int. J. Syst. Evol. Microbiol.">
        <title>The Global Catalogue of Microorganisms (GCM) 10K type strain sequencing project: providing services to taxonomists for standard genome sequencing and annotation.</title>
        <authorList>
            <consortium name="The Broad Institute Genomics Platform"/>
            <consortium name="The Broad Institute Genome Sequencing Center for Infectious Disease"/>
            <person name="Wu L."/>
            <person name="Ma J."/>
        </authorList>
    </citation>
    <scope>NUCLEOTIDE SEQUENCE [LARGE SCALE GENOMIC DNA]</scope>
    <source>
        <strain evidence="6">CGMCC 1.10131</strain>
    </source>
</reference>
<accession>A0ABQ1I5U3</accession>
<protein>
    <submittedName>
        <fullName evidence="5">NAD(P)H-dependent oxidoreductase</fullName>
    </submittedName>
</protein>
<feature type="domain" description="Nitroreductase" evidence="4">
    <location>
        <begin position="9"/>
        <end position="185"/>
    </location>
</feature>
<sequence>MNSIIPALQWRYSLKQFSSRSIEPSHLESLVEAARLSASSYGLQPYQVWVVEERSLLAKLAEAAYGQEQLNSCSHLLVFANETSIGDSTVDDYFARYYQQTNTTAESLAGYAEHIKAALRDKTQQQRLAWAEQQAYLGLGSVLCQAAVLGIDSCPMTGFEQAAVNQILSLGKHNLSASVICALGYREADATPPSKVRKEKAEFVHYVGSLEVTK</sequence>
<dbReference type="InterPro" id="IPR000415">
    <property type="entry name" value="Nitroreductase-like"/>
</dbReference>
<evidence type="ECO:0000313" key="6">
    <source>
        <dbReference type="Proteomes" id="UP000651977"/>
    </source>
</evidence>
<dbReference type="InterPro" id="IPR033878">
    <property type="entry name" value="NfsB-like"/>
</dbReference>
<gene>
    <name evidence="5" type="ORF">GCM10007414_33190</name>
</gene>
<dbReference type="SUPFAM" id="SSF55469">
    <property type="entry name" value="FMN-dependent nitroreductase-like"/>
    <property type="match status" value="1"/>
</dbReference>
<name>A0ABQ1I5U3_9ALTE</name>
<keyword evidence="6" id="KW-1185">Reference proteome</keyword>
<dbReference type="InterPro" id="IPR029479">
    <property type="entry name" value="Nitroreductase"/>
</dbReference>
<keyword evidence="3" id="KW-0560">Oxidoreductase</keyword>
<dbReference type="Pfam" id="PF00881">
    <property type="entry name" value="Nitroreductase"/>
    <property type="match status" value="1"/>
</dbReference>
<evidence type="ECO:0000256" key="2">
    <source>
        <dbReference type="ARBA" id="ARBA00022857"/>
    </source>
</evidence>
<organism evidence="5 6">
    <name type="scientific">Agarivorans gilvus</name>
    <dbReference type="NCBI Taxonomy" id="680279"/>
    <lineage>
        <taxon>Bacteria</taxon>
        <taxon>Pseudomonadati</taxon>
        <taxon>Pseudomonadota</taxon>
        <taxon>Gammaproteobacteria</taxon>
        <taxon>Alteromonadales</taxon>
        <taxon>Alteromonadaceae</taxon>
        <taxon>Agarivorans</taxon>
    </lineage>
</organism>
<dbReference type="PANTHER" id="PTHR43673">
    <property type="entry name" value="NAD(P)H NITROREDUCTASE YDGI-RELATED"/>
    <property type="match status" value="1"/>
</dbReference>
<dbReference type="PANTHER" id="PTHR43673:SF10">
    <property type="entry name" value="NADH DEHYDROGENASE_NAD(P)H NITROREDUCTASE XCC3605-RELATED"/>
    <property type="match status" value="1"/>
</dbReference>
<evidence type="ECO:0000256" key="1">
    <source>
        <dbReference type="ARBA" id="ARBA00007118"/>
    </source>
</evidence>
<evidence type="ECO:0000313" key="5">
    <source>
        <dbReference type="EMBL" id="GGB17129.1"/>
    </source>
</evidence>
<dbReference type="RefSeq" id="WP_055733945.1">
    <property type="nucleotide sequence ID" value="NZ_BMDY01000024.1"/>
</dbReference>
<keyword evidence="2" id="KW-0521">NADP</keyword>